<gene>
    <name evidence="1" type="ORF">Bhyg_07835</name>
</gene>
<name>A0A9Q0N589_9DIPT</name>
<dbReference type="EMBL" id="WJQU01000002">
    <property type="protein sequence ID" value="KAJ6642879.1"/>
    <property type="molecule type" value="Genomic_DNA"/>
</dbReference>
<accession>A0A9Q0N589</accession>
<proteinExistence type="predicted"/>
<protein>
    <submittedName>
        <fullName evidence="1">Uncharacterized protein</fullName>
    </submittedName>
</protein>
<reference evidence="1" key="1">
    <citation type="submission" date="2022-07" db="EMBL/GenBank/DDBJ databases">
        <authorList>
            <person name="Trinca V."/>
            <person name="Uliana J.V.C."/>
            <person name="Torres T.T."/>
            <person name="Ward R.J."/>
            <person name="Monesi N."/>
        </authorList>
    </citation>
    <scope>NUCLEOTIDE SEQUENCE</scope>
    <source>
        <strain evidence="1">HSMRA1968</strain>
        <tissue evidence="1">Whole embryos</tissue>
    </source>
</reference>
<evidence type="ECO:0000313" key="2">
    <source>
        <dbReference type="Proteomes" id="UP001151699"/>
    </source>
</evidence>
<dbReference type="Proteomes" id="UP001151699">
    <property type="component" value="Chromosome B"/>
</dbReference>
<comment type="caution">
    <text evidence="1">The sequence shown here is derived from an EMBL/GenBank/DDBJ whole genome shotgun (WGS) entry which is preliminary data.</text>
</comment>
<keyword evidence="2" id="KW-1185">Reference proteome</keyword>
<dbReference type="AlphaFoldDB" id="A0A9Q0N589"/>
<evidence type="ECO:0000313" key="1">
    <source>
        <dbReference type="EMBL" id="KAJ6642879.1"/>
    </source>
</evidence>
<sequence>MQRPSVVRGRYFYGQEVICGENDQSLNEIKTQYSRMDRQILDGNLNDDSQPTDAFELRHRQFIRQAGRGGIHASSIIHCNVNDNGYYVARSNPESGHWSYHGYGHPLPVFGARHRDSNLLMQGNSDAGYGSYFNYDNGDYVARSSNY</sequence>
<organism evidence="1 2">
    <name type="scientific">Pseudolycoriella hygida</name>
    <dbReference type="NCBI Taxonomy" id="35572"/>
    <lineage>
        <taxon>Eukaryota</taxon>
        <taxon>Metazoa</taxon>
        <taxon>Ecdysozoa</taxon>
        <taxon>Arthropoda</taxon>
        <taxon>Hexapoda</taxon>
        <taxon>Insecta</taxon>
        <taxon>Pterygota</taxon>
        <taxon>Neoptera</taxon>
        <taxon>Endopterygota</taxon>
        <taxon>Diptera</taxon>
        <taxon>Nematocera</taxon>
        <taxon>Sciaroidea</taxon>
        <taxon>Sciaridae</taxon>
        <taxon>Pseudolycoriella</taxon>
    </lineage>
</organism>